<dbReference type="Pfam" id="PF01426">
    <property type="entry name" value="BAH"/>
    <property type="match status" value="2"/>
</dbReference>
<evidence type="ECO:0000256" key="2">
    <source>
        <dbReference type="ARBA" id="ARBA00022603"/>
    </source>
</evidence>
<dbReference type="InterPro" id="IPR029063">
    <property type="entry name" value="SAM-dependent_MTases_sf"/>
</dbReference>
<dbReference type="FunFam" id="3.90.120.10:FF:000001">
    <property type="entry name" value="DNA (cytosine-5)-methyltransferase"/>
    <property type="match status" value="1"/>
</dbReference>
<dbReference type="PANTHER" id="PTHR10629:SF52">
    <property type="entry name" value="DNA (CYTOSINE-5)-METHYLTRANSFERASE 1"/>
    <property type="match status" value="1"/>
</dbReference>
<feature type="domain" description="BAH" evidence="16">
    <location>
        <begin position="355"/>
        <end position="470"/>
    </location>
</feature>
<dbReference type="GO" id="GO:0003677">
    <property type="term" value="F:DNA binding"/>
    <property type="evidence" value="ECO:0007669"/>
    <property type="project" value="UniProtKB-KW"/>
</dbReference>
<feature type="active site" evidence="11 13">
    <location>
        <position position="809"/>
    </location>
</feature>
<dbReference type="GO" id="GO:0003886">
    <property type="term" value="F:DNA (cytosine-5-)-methyltransferase activity"/>
    <property type="evidence" value="ECO:0007669"/>
    <property type="project" value="UniProtKB-EC"/>
</dbReference>
<dbReference type="InterPro" id="IPR022702">
    <property type="entry name" value="Cytosine_MeTrfase1_RFD"/>
</dbReference>
<evidence type="ECO:0000256" key="15">
    <source>
        <dbReference type="RuleBase" id="RU000417"/>
    </source>
</evidence>
<evidence type="ECO:0000256" key="13">
    <source>
        <dbReference type="PROSITE-ProRule" id="PRU01016"/>
    </source>
</evidence>
<dbReference type="Pfam" id="PF00145">
    <property type="entry name" value="DNA_methylase"/>
    <property type="match status" value="1"/>
</dbReference>
<dbReference type="InterPro" id="IPR002857">
    <property type="entry name" value="Znf_CXXC"/>
</dbReference>
<dbReference type="GO" id="GO:0006346">
    <property type="term" value="P:DNA methylation-dependent constitutive heterochromatin formation"/>
    <property type="evidence" value="ECO:0007669"/>
    <property type="project" value="InterPro"/>
</dbReference>
<evidence type="ECO:0000256" key="10">
    <source>
        <dbReference type="ARBA" id="ARBA00023242"/>
    </source>
</evidence>
<name>A0A172CH65_9METZ</name>
<dbReference type="Pfam" id="PF02008">
    <property type="entry name" value="zf-CXXC"/>
    <property type="match status" value="1"/>
</dbReference>
<evidence type="ECO:0000256" key="9">
    <source>
        <dbReference type="ARBA" id="ARBA00023125"/>
    </source>
</evidence>
<dbReference type="InterPro" id="IPR031303">
    <property type="entry name" value="C5_meth_CS"/>
</dbReference>
<dbReference type="Gene3D" id="3.40.50.150">
    <property type="entry name" value="Vaccinia Virus protein VP39"/>
    <property type="match status" value="1"/>
</dbReference>
<evidence type="ECO:0000256" key="12">
    <source>
        <dbReference type="PROSITE-ProRule" id="PRU00509"/>
    </source>
</evidence>
<dbReference type="PIRSF" id="PIRSF037404">
    <property type="entry name" value="DNMT1"/>
    <property type="match status" value="1"/>
</dbReference>
<keyword evidence="9" id="KW-0238">DNA-binding</keyword>
<dbReference type="EC" id="2.1.1.37" evidence="15"/>
<dbReference type="InterPro" id="IPR043151">
    <property type="entry name" value="BAH_sf"/>
</dbReference>
<dbReference type="GO" id="GO:0032259">
    <property type="term" value="P:methylation"/>
    <property type="evidence" value="ECO:0007669"/>
    <property type="project" value="UniProtKB-KW"/>
</dbReference>
<dbReference type="Gene3D" id="1.10.10.2230">
    <property type="match status" value="1"/>
</dbReference>
<protein>
    <recommendedName>
        <fullName evidence="15">Cytosine-specific methyltransferase</fullName>
        <ecNumber evidence="15">2.1.1.37</ecNumber>
    </recommendedName>
</protein>
<dbReference type="Pfam" id="PF12047">
    <property type="entry name" value="DNMT1-RFD"/>
    <property type="match status" value="1"/>
</dbReference>
<keyword evidence="5" id="KW-0479">Metal-binding</keyword>
<feature type="domain" description="BAH" evidence="16">
    <location>
        <begin position="559"/>
        <end position="684"/>
    </location>
</feature>
<dbReference type="PANTHER" id="PTHR10629">
    <property type="entry name" value="CYTOSINE-SPECIFIC METHYLTRANSFERASE"/>
    <property type="match status" value="1"/>
</dbReference>
<evidence type="ECO:0000256" key="11">
    <source>
        <dbReference type="PIRSR" id="PIRSR037404-1"/>
    </source>
</evidence>
<comment type="catalytic activity">
    <reaction evidence="15">
        <text>a 2'-deoxycytidine in DNA + S-adenosyl-L-methionine = a 5-methyl-2'-deoxycytidine in DNA + S-adenosyl-L-homocysteine + H(+)</text>
        <dbReference type="Rhea" id="RHEA:13681"/>
        <dbReference type="Rhea" id="RHEA-COMP:11369"/>
        <dbReference type="Rhea" id="RHEA-COMP:11370"/>
        <dbReference type="ChEBI" id="CHEBI:15378"/>
        <dbReference type="ChEBI" id="CHEBI:57856"/>
        <dbReference type="ChEBI" id="CHEBI:59789"/>
        <dbReference type="ChEBI" id="CHEBI:85452"/>
        <dbReference type="ChEBI" id="CHEBI:85454"/>
        <dbReference type="EC" id="2.1.1.37"/>
    </reaction>
</comment>
<keyword evidence="6" id="KW-0677">Repeat</keyword>
<evidence type="ECO:0000256" key="6">
    <source>
        <dbReference type="ARBA" id="ARBA00022737"/>
    </source>
</evidence>
<feature type="domain" description="CXXC-type" evidence="17">
    <location>
        <begin position="246"/>
        <end position="292"/>
    </location>
</feature>
<evidence type="ECO:0000256" key="3">
    <source>
        <dbReference type="ARBA" id="ARBA00022679"/>
    </source>
</evidence>
<dbReference type="PRINTS" id="PR00105">
    <property type="entry name" value="C5METTRFRASE"/>
</dbReference>
<dbReference type="GO" id="GO:0005634">
    <property type="term" value="C:nucleus"/>
    <property type="evidence" value="ECO:0007669"/>
    <property type="project" value="UniProtKB-SubCell"/>
</dbReference>
<evidence type="ECO:0000259" key="17">
    <source>
        <dbReference type="PROSITE" id="PS51058"/>
    </source>
</evidence>
<comment type="subcellular location">
    <subcellularLocation>
        <location evidence="1">Nucleus</location>
    </subcellularLocation>
</comment>
<dbReference type="GO" id="GO:0044027">
    <property type="term" value="P:negative regulation of gene expression via chromosomal CpG island methylation"/>
    <property type="evidence" value="ECO:0007669"/>
    <property type="project" value="TreeGrafter"/>
</dbReference>
<keyword evidence="7 12" id="KW-0863">Zinc-finger</keyword>
<dbReference type="SMART" id="SM00439">
    <property type="entry name" value="BAH"/>
    <property type="match status" value="2"/>
</dbReference>
<dbReference type="SUPFAM" id="SSF53335">
    <property type="entry name" value="S-adenosyl-L-methionine-dependent methyltransferases"/>
    <property type="match status" value="1"/>
</dbReference>
<dbReference type="PROSITE" id="PS00094">
    <property type="entry name" value="C5_MTASE_1"/>
    <property type="match status" value="1"/>
</dbReference>
<evidence type="ECO:0000256" key="4">
    <source>
        <dbReference type="ARBA" id="ARBA00022691"/>
    </source>
</evidence>
<sequence>MGTDISELPQHKITDFTIYDKQKHLCAFDSGLVERNVELYFSGCLKPIYDENPDPSDGVPTRELGPINSWWIAGFDGGEKALIGFTTAYAEYILMAPSAAYHPIMATVHEKIYLSKVIIEFCEENPEGAYEDLLNKIETTVPPASIGCVGFTEDNLLRHAQFIVEQIESYDQFGDVDEELLLVTPAMRALIKLAGVTLGKRRAARKAARGVKEKKKVKQSMATTTPLVREIFEQFFTKQLAGKSNSSPKRRRCGVCEVCQLPDCGSCNHCKDMVKFGGSGRSKQACVQRRCPNLAVQEAEENEEEEMLEPEPLVTRKGDKKPRLKKKTKTCVEWVGEAEKEGKKTLYRSALVNGVGVCEGDCVSVTAEEPNEPLYIARVISLWEESGEKYFHALWFSRGGETVLGETSDPCELFLVSSCADTPLDAVVGKVSVELRTLGEAADEPDQEEGDKFFFQKWYDEDSARFEDPPLSYLEYSSRECCSCVYNQRKKQPATALGEPLRACEYGSFVLGEQTYAVGDSVYLPCDVHKFPVKKPKGSTSKSTLRKFPAASDEATYPELYRKSEYIKGSNSDVPKPFQIGQIVKIVSKHAGKHTKEEVSLTLEMFYRPEDTHKGQSAAEADLNLLFWGGGTCEVGASEVCGKCQVVCGDNIPGEKDDWFMEQADRFYFFEAYDSETRSFVDAPAHARAPGRKGKGKGKGKGKKLSVEPVASVPCEPLFQPLRTLDVFAGCGGLSAGFHQCGVSESSWAVEIDQPAAQAYRLNYPKATVFTEDCNLLLKLAMEGAETNSHGQKLPQKGEVELLCGGPPCQGFSGMNRFNSREYSQFKNSLVVSYLSYCEYYRPRFFLLENVRNFVSFKKSMVLKLTLRCLLKMGYQCTFGVLQAGQYGVPQTRRRAIILAAAPGEKLPYFPEPTHCFSPRAVQLTVMVDDKKVMSNITRMSTAPLRTITVRDAMSDLPDIKNGASAREIGYNGEPCSQFQRLIRGKQLQPILSDHICKEMNPLVAARMRHIPIAPGADWRDLPNIEVRLSDGSYAKKLHYTHKDHKNGRSGNGSLRGVCSCAGGKGNTCDPTYKQFGTLVPWCLPHTGNRHNHWAGLYGRLEWDGFFSTTVTNPEPMGKQGRVLHPEQHRVVSVRECARSQGFPDTYKLFGSILDKHRQVGNAVPPPMAKAIGLEIKKVAAQKQLTFL</sequence>
<dbReference type="Gene3D" id="3.90.120.10">
    <property type="entry name" value="DNA Methylase, subunit A, domain 2"/>
    <property type="match status" value="1"/>
</dbReference>
<dbReference type="Gene3D" id="2.30.30.490">
    <property type="match status" value="2"/>
</dbReference>
<evidence type="ECO:0000256" key="5">
    <source>
        <dbReference type="ARBA" id="ARBA00022723"/>
    </source>
</evidence>
<dbReference type="PROSITE" id="PS00095">
    <property type="entry name" value="C5_MTASE_2"/>
    <property type="match status" value="1"/>
</dbReference>
<dbReference type="FunFam" id="1.10.10.2230:FF:000001">
    <property type="entry name" value="DNA (cytosine-5)-methyltransferase"/>
    <property type="match status" value="1"/>
</dbReference>
<evidence type="ECO:0000259" key="16">
    <source>
        <dbReference type="PROSITE" id="PS51038"/>
    </source>
</evidence>
<dbReference type="InterPro" id="IPR001025">
    <property type="entry name" value="BAH_dom"/>
</dbReference>
<dbReference type="PROSITE" id="PS51038">
    <property type="entry name" value="BAH"/>
    <property type="match status" value="2"/>
</dbReference>
<dbReference type="CDD" id="cd04760">
    <property type="entry name" value="BAH_Dnmt1_I"/>
    <property type="match status" value="1"/>
</dbReference>
<evidence type="ECO:0000313" key="18">
    <source>
        <dbReference type="EMBL" id="AKR53930.1"/>
    </source>
</evidence>
<dbReference type="FunFam" id="3.40.50.150:FF:000036">
    <property type="entry name" value="DNA (cytosine-5)-methyltransferase"/>
    <property type="match status" value="1"/>
</dbReference>
<evidence type="ECO:0000256" key="7">
    <source>
        <dbReference type="ARBA" id="ARBA00022771"/>
    </source>
</evidence>
<keyword evidence="2 13" id="KW-0489">Methyltransferase</keyword>
<dbReference type="PROSITE" id="PS51679">
    <property type="entry name" value="SAM_MT_C5"/>
    <property type="match status" value="1"/>
</dbReference>
<dbReference type="InterPro" id="IPR050390">
    <property type="entry name" value="C5-Methyltransferase"/>
</dbReference>
<evidence type="ECO:0000256" key="14">
    <source>
        <dbReference type="RuleBase" id="RU000416"/>
    </source>
</evidence>
<evidence type="ECO:0000256" key="1">
    <source>
        <dbReference type="ARBA" id="ARBA00004123"/>
    </source>
</evidence>
<evidence type="ECO:0000256" key="8">
    <source>
        <dbReference type="ARBA" id="ARBA00022833"/>
    </source>
</evidence>
<comment type="similarity">
    <text evidence="13 14">Belongs to the class I-like SAM-binding methyltransferase superfamily. C5-methyltransferase family.</text>
</comment>
<keyword evidence="4 13" id="KW-0949">S-adenosyl-L-methionine</keyword>
<dbReference type="GO" id="GO:0003682">
    <property type="term" value="F:chromatin binding"/>
    <property type="evidence" value="ECO:0007669"/>
    <property type="project" value="InterPro"/>
</dbReference>
<keyword evidence="8" id="KW-0862">Zinc</keyword>
<organism evidence="18">
    <name type="scientific">Latrunculia apicalis</name>
    <dbReference type="NCBI Taxonomy" id="1325597"/>
    <lineage>
        <taxon>Eukaryota</taxon>
        <taxon>Metazoa</taxon>
        <taxon>Porifera</taxon>
        <taxon>Demospongiae</taxon>
        <taxon>Heteroscleromorpha</taxon>
        <taxon>Poecilosclerida</taxon>
        <taxon>Latrunculiidae</taxon>
        <taxon>Latrunculia</taxon>
    </lineage>
</organism>
<dbReference type="InterPro" id="IPR018117">
    <property type="entry name" value="C5_DNA_meth_AS"/>
</dbReference>
<accession>A0A172CH65</accession>
<dbReference type="GO" id="GO:0008270">
    <property type="term" value="F:zinc ion binding"/>
    <property type="evidence" value="ECO:0007669"/>
    <property type="project" value="UniProtKB-KW"/>
</dbReference>
<keyword evidence="10" id="KW-0539">Nucleus</keyword>
<reference evidence="18" key="1">
    <citation type="journal article" date="2015" name="Integr. Comp. Biol.">
        <title>DNA Methylation in Basal Metazoans: Insights from Ctenophores.</title>
        <authorList>
            <person name="Dabe E.C."/>
            <person name="Sanford R.S."/>
            <person name="Kohn A.B."/>
            <person name="Bobkova Y."/>
            <person name="Moroz L.L."/>
        </authorList>
    </citation>
    <scope>NUCLEOTIDE SEQUENCE</scope>
</reference>
<dbReference type="EMBL" id="KT072745">
    <property type="protein sequence ID" value="AKR53930.1"/>
    <property type="molecule type" value="mRNA"/>
</dbReference>
<proteinExistence type="evidence at transcript level"/>
<dbReference type="InterPro" id="IPR001525">
    <property type="entry name" value="C5_MeTfrase"/>
</dbReference>
<dbReference type="AlphaFoldDB" id="A0A172CH65"/>
<dbReference type="NCBIfam" id="TIGR00675">
    <property type="entry name" value="dcm"/>
    <property type="match status" value="1"/>
</dbReference>
<dbReference type="PROSITE" id="PS51058">
    <property type="entry name" value="ZF_CXXC"/>
    <property type="match status" value="1"/>
</dbReference>
<keyword evidence="3 13" id="KW-0808">Transferase</keyword>